<keyword evidence="3" id="KW-0998">Cell outer membrane</keyword>
<organism evidence="6 7">
    <name type="scientific">Arsenicibacter rosenii</name>
    <dbReference type="NCBI Taxonomy" id="1750698"/>
    <lineage>
        <taxon>Bacteria</taxon>
        <taxon>Pseudomonadati</taxon>
        <taxon>Bacteroidota</taxon>
        <taxon>Cytophagia</taxon>
        <taxon>Cytophagales</taxon>
        <taxon>Spirosomataceae</taxon>
        <taxon>Arsenicibacter</taxon>
    </lineage>
</organism>
<protein>
    <recommendedName>
        <fullName evidence="5">Secretin/TonB short N-terminal domain-containing protein</fullName>
    </recommendedName>
</protein>
<dbReference type="EMBL" id="MORL01000003">
    <property type="protein sequence ID" value="OIN59889.1"/>
    <property type="molecule type" value="Genomic_DNA"/>
</dbReference>
<name>A0A1S2VMA9_9BACT</name>
<feature type="chain" id="PRO_5013091387" description="Secretin/TonB short N-terminal domain-containing protein" evidence="4">
    <location>
        <begin position="25"/>
        <end position="653"/>
    </location>
</feature>
<evidence type="ECO:0000256" key="1">
    <source>
        <dbReference type="ARBA" id="ARBA00022448"/>
    </source>
</evidence>
<accession>A0A1S2VMA9</accession>
<evidence type="ECO:0000313" key="7">
    <source>
        <dbReference type="Proteomes" id="UP000181790"/>
    </source>
</evidence>
<dbReference type="Gene3D" id="2.60.40.1120">
    <property type="entry name" value="Carboxypeptidase-like, regulatory domain"/>
    <property type="match status" value="1"/>
</dbReference>
<dbReference type="InterPro" id="IPR011662">
    <property type="entry name" value="Secretin/TonB_short_N"/>
</dbReference>
<keyword evidence="1" id="KW-0813">Transport</keyword>
<comment type="caution">
    <text evidence="6">The sequence shown here is derived from an EMBL/GenBank/DDBJ whole genome shotgun (WGS) entry which is preliminary data.</text>
</comment>
<dbReference type="InterPro" id="IPR008969">
    <property type="entry name" value="CarboxyPept-like_regulatory"/>
</dbReference>
<evidence type="ECO:0000256" key="4">
    <source>
        <dbReference type="SAM" id="SignalP"/>
    </source>
</evidence>
<keyword evidence="7" id="KW-1185">Reference proteome</keyword>
<dbReference type="OrthoDB" id="5505971at2"/>
<dbReference type="Pfam" id="PF07660">
    <property type="entry name" value="STN"/>
    <property type="match status" value="1"/>
</dbReference>
<sequence length="653" mass="71117">MKFCLYVFVCWLMLTMVLSSTASAQAISPLERLISVDLRTDRLEESLRQIEQQGRFTFSYNPTILAGFRPVTLRLNAQPVRVVLTQLFKGSAIAFRAKGNHIILTQQEITATTPTHFIVDGYIIDEKTGQRLVQASIYERTTLASAVSNPFGYYRLRLPTALPNVRLEVRKNTYEGETVLIPRKQTQSLNIQLRPIPPPPAQMPKVADIRPVLPTVPAPDTIRPTVVTPSVDVLPVPVSDTLAKPERVPLQSVWRSALLDVNNWLLSAKQMAHDINLSRDTLYREWQVSFLPFIGTNHMLSGRLINGYSLNAIAGYSLGVRQLEVGGVLNMVRGDVMGVQVAGVGNLVGENVIGVQVGGALNTIRRNMTGVQVGGAANVVGGHMEGVQVGGAFNTVLGNIDGVQIAGAFNMNTGHVHGVQIAGAFNVANGDVVGGQIAGALNLATRSVSRGWQVSGLLNYAHALRRGSGQLGIINIADSTAATSIGLLNIVRRNGYRRFELGINETQMTSFTMKLGSRWFYNVFSGGTLLTNGTLPTIWQVGYGLGTNLVLKKHWGISVDATAHHVFEAGRRYTDPNWMLRFNPMLELRVGRVAFSAGPSLVAYHPSSTGADPLAGRSLWLSNRPATSELTWSHNGWTGWVGFQAGVRLTSRR</sequence>
<dbReference type="GO" id="GO:0019867">
    <property type="term" value="C:outer membrane"/>
    <property type="evidence" value="ECO:0007669"/>
    <property type="project" value="InterPro"/>
</dbReference>
<keyword evidence="2" id="KW-0472">Membrane</keyword>
<dbReference type="Gene3D" id="3.55.50.30">
    <property type="match status" value="1"/>
</dbReference>
<feature type="domain" description="Secretin/TonB short N-terminal" evidence="5">
    <location>
        <begin position="56"/>
        <end position="107"/>
    </location>
</feature>
<dbReference type="RefSeq" id="WP_143092614.1">
    <property type="nucleotide sequence ID" value="NZ_MORL01000003.1"/>
</dbReference>
<dbReference type="AlphaFoldDB" id="A0A1S2VMA9"/>
<gene>
    <name evidence="6" type="ORF">BLX24_08560</name>
</gene>
<dbReference type="SMART" id="SM00965">
    <property type="entry name" value="STN"/>
    <property type="match status" value="1"/>
</dbReference>
<proteinExistence type="predicted"/>
<evidence type="ECO:0000313" key="6">
    <source>
        <dbReference type="EMBL" id="OIN59889.1"/>
    </source>
</evidence>
<evidence type="ECO:0000256" key="2">
    <source>
        <dbReference type="ARBA" id="ARBA00023136"/>
    </source>
</evidence>
<evidence type="ECO:0000259" key="5">
    <source>
        <dbReference type="SMART" id="SM00965"/>
    </source>
</evidence>
<evidence type="ECO:0000256" key="3">
    <source>
        <dbReference type="ARBA" id="ARBA00023237"/>
    </source>
</evidence>
<reference evidence="6 7" key="1">
    <citation type="submission" date="2016-10" db="EMBL/GenBank/DDBJ databases">
        <title>Arsenicibacter rosenii gen. nov., sp. nov., an efficient arsenic-methylating bacterium isolated from an arsenic-contaminated paddy soil.</title>
        <authorList>
            <person name="Huang K."/>
        </authorList>
    </citation>
    <scope>NUCLEOTIDE SEQUENCE [LARGE SCALE GENOMIC DNA]</scope>
    <source>
        <strain evidence="6 7">SM-1</strain>
    </source>
</reference>
<dbReference type="SUPFAM" id="SSF49464">
    <property type="entry name" value="Carboxypeptidase regulatory domain-like"/>
    <property type="match status" value="1"/>
</dbReference>
<keyword evidence="4" id="KW-0732">Signal</keyword>
<dbReference type="Proteomes" id="UP000181790">
    <property type="component" value="Unassembled WGS sequence"/>
</dbReference>
<feature type="signal peptide" evidence="4">
    <location>
        <begin position="1"/>
        <end position="24"/>
    </location>
</feature>